<feature type="compositionally biased region" description="Basic and acidic residues" evidence="6">
    <location>
        <begin position="39"/>
        <end position="50"/>
    </location>
</feature>
<dbReference type="CDD" id="cd14668">
    <property type="entry name" value="mlta_B"/>
    <property type="match status" value="1"/>
</dbReference>
<evidence type="ECO:0000256" key="3">
    <source>
        <dbReference type="ARBA" id="ARBA00023239"/>
    </source>
</evidence>
<gene>
    <name evidence="8" type="ORF">RRSL_02714</name>
</gene>
<dbReference type="InterPro" id="IPR010611">
    <property type="entry name" value="3D_dom"/>
</dbReference>
<evidence type="ECO:0000256" key="4">
    <source>
        <dbReference type="ARBA" id="ARBA00023316"/>
    </source>
</evidence>
<dbReference type="Pfam" id="PF06725">
    <property type="entry name" value="3D"/>
    <property type="match status" value="1"/>
</dbReference>
<dbReference type="Proteomes" id="UP000005933">
    <property type="component" value="Unassembled WGS sequence"/>
</dbReference>
<comment type="caution">
    <text evidence="8">The sequence shown here is derived from an EMBL/GenBank/DDBJ whole genome shotgun (WGS) entry which is preliminary data.</text>
</comment>
<evidence type="ECO:0000256" key="6">
    <source>
        <dbReference type="SAM" id="MobiDB-lite"/>
    </source>
</evidence>
<protein>
    <recommendedName>
        <fullName evidence="2">peptidoglycan lytic exotransglycosylase</fullName>
        <ecNumber evidence="2">4.2.2.n1</ecNumber>
    </recommendedName>
    <alternativeName>
        <fullName evidence="5">Murein hydrolase A</fullName>
    </alternativeName>
</protein>
<feature type="region of interest" description="Disordered" evidence="6">
    <location>
        <begin position="28"/>
        <end position="50"/>
    </location>
</feature>
<evidence type="ECO:0000259" key="7">
    <source>
        <dbReference type="SMART" id="SM00925"/>
    </source>
</evidence>
<dbReference type="SMART" id="SM00925">
    <property type="entry name" value="MltA"/>
    <property type="match status" value="1"/>
</dbReference>
<keyword evidence="8" id="KW-0378">Hydrolase</keyword>
<sequence>MLGVVGALALARRMVGRGAQRARMLLGARHRPDDDEDQQEQRDTGLQAEQHHRMVFEELAHDRRRKARCRHCSQAHRPVAGSRTRMTAAMTHVYNNTARRTGWGGLAAALAAALLAACTSGPPPRVETPPAPSATLGGSLQPATWADVAGWTTDDLASAWPALQSNCLAMKRRADWARVCAAGLMVDGGDPIAMRTFFEDNFTPYRVVKDDGTDSGLITGYYEPLLRGSRTRHGVYQTPLYRMPAAWRGKTLPARAQLIRSAALTGNEVVWVDDPVEAAFLQIQGSGQVQLEEGGIMRLGVGGTNNQPFRSFARWLLDQGEITPVQATMQGIKAWTRANPGRVDEMLNINPRYVFFNENPGSNDGPIGKLGVPLTAERSIAVDPTYIPLGAPVFLSTTKPLSTEPIQKLVFAQDVGSAIRGAVRADYYFGHGDAAGDLAGRMKQAGRLWVLVPKGGPVGVAAR</sequence>
<dbReference type="GO" id="GO:0019867">
    <property type="term" value="C:outer membrane"/>
    <property type="evidence" value="ECO:0007669"/>
    <property type="project" value="InterPro"/>
</dbReference>
<dbReference type="SUPFAM" id="SSF50685">
    <property type="entry name" value="Barwin-like endoglucanases"/>
    <property type="match status" value="1"/>
</dbReference>
<dbReference type="PANTHER" id="PTHR30124">
    <property type="entry name" value="MEMBRANE-BOUND LYTIC MUREIN TRANSGLYCOSYLASE A"/>
    <property type="match status" value="1"/>
</dbReference>
<feature type="domain" description="Lytic transglycosylase MltA" evidence="7">
    <location>
        <begin position="225"/>
        <end position="357"/>
    </location>
</feature>
<dbReference type="AlphaFoldDB" id="A0AB33VDH8"/>
<dbReference type="GO" id="GO:0071555">
    <property type="term" value="P:cell wall organization"/>
    <property type="evidence" value="ECO:0007669"/>
    <property type="project" value="UniProtKB-KW"/>
</dbReference>
<dbReference type="InterPro" id="IPR005300">
    <property type="entry name" value="MltA_B"/>
</dbReference>
<dbReference type="EMBL" id="AAKL01000021">
    <property type="protein sequence ID" value="EAP72930.1"/>
    <property type="molecule type" value="Genomic_DNA"/>
</dbReference>
<dbReference type="InterPro" id="IPR036908">
    <property type="entry name" value="RlpA-like_sf"/>
</dbReference>
<reference evidence="8 9" key="1">
    <citation type="journal article" date="2006" name="Mol. Plant Microbe Interact.">
        <title>Identification of open reading frames unique to a select agent: Ralstonia solanacearum race 3 biovar 2.</title>
        <authorList>
            <person name="Gabriel D.W."/>
            <person name="Allen C."/>
            <person name="Schell M."/>
            <person name="Denny T.P."/>
            <person name="Greenberg J.T."/>
            <person name="Duan Y.P."/>
            <person name="Flores-Cruz Z."/>
            <person name="Huang Q."/>
            <person name="Clifford J.M."/>
            <person name="Presting G."/>
            <person name="Gonzalez E.T."/>
            <person name="Reddy J."/>
            <person name="Elphinstone J."/>
            <person name="Swanson J."/>
            <person name="Yao J."/>
            <person name="Mulholland V."/>
            <person name="Liu L."/>
            <person name="Farmerie W."/>
            <person name="Patnaikuni M."/>
            <person name="Balogh B."/>
            <person name="Norman D."/>
            <person name="Alvarez A."/>
            <person name="Castillo J.A."/>
            <person name="Jones J."/>
            <person name="Saddler G."/>
            <person name="Walunas T."/>
            <person name="Zhukov A."/>
            <person name="Mikhailova N."/>
        </authorList>
    </citation>
    <scope>NUCLEOTIDE SEQUENCE [LARGE SCALE GENOMIC DNA]</scope>
    <source>
        <strain evidence="8 9">UW551</strain>
    </source>
</reference>
<dbReference type="GO" id="GO:0008933">
    <property type="term" value="F:peptidoglycan lytic transglycosylase activity"/>
    <property type="evidence" value="ECO:0007669"/>
    <property type="project" value="TreeGrafter"/>
</dbReference>
<evidence type="ECO:0000313" key="9">
    <source>
        <dbReference type="Proteomes" id="UP000005933"/>
    </source>
</evidence>
<evidence type="ECO:0000256" key="1">
    <source>
        <dbReference type="ARBA" id="ARBA00001420"/>
    </source>
</evidence>
<name>A0AB33VDH8_RALSU</name>
<evidence type="ECO:0000313" key="8">
    <source>
        <dbReference type="EMBL" id="EAP72930.1"/>
    </source>
</evidence>
<accession>A0AB33VDH8</accession>
<dbReference type="InterPro" id="IPR026044">
    <property type="entry name" value="MltA"/>
</dbReference>
<organism evidence="8 9">
    <name type="scientific">Ralstonia solanacearum (strain UW551)</name>
    <dbReference type="NCBI Taxonomy" id="342110"/>
    <lineage>
        <taxon>Bacteria</taxon>
        <taxon>Pseudomonadati</taxon>
        <taxon>Pseudomonadota</taxon>
        <taxon>Betaproteobacteria</taxon>
        <taxon>Burkholderiales</taxon>
        <taxon>Burkholderiaceae</taxon>
        <taxon>Ralstonia</taxon>
        <taxon>Ralstonia solanacearum species complex</taxon>
    </lineage>
</organism>
<dbReference type="Pfam" id="PF03562">
    <property type="entry name" value="MltA"/>
    <property type="match status" value="1"/>
</dbReference>
<keyword evidence="4" id="KW-0961">Cell wall biogenesis/degradation</keyword>
<dbReference type="GO" id="GO:0004553">
    <property type="term" value="F:hydrolase activity, hydrolyzing O-glycosyl compounds"/>
    <property type="evidence" value="ECO:0007669"/>
    <property type="project" value="InterPro"/>
</dbReference>
<dbReference type="GO" id="GO:0009254">
    <property type="term" value="P:peptidoglycan turnover"/>
    <property type="evidence" value="ECO:0007669"/>
    <property type="project" value="InterPro"/>
</dbReference>
<dbReference type="PANTHER" id="PTHR30124:SF0">
    <property type="entry name" value="MEMBRANE-BOUND LYTIC MUREIN TRANSGLYCOSYLASE A"/>
    <property type="match status" value="1"/>
</dbReference>
<dbReference type="GO" id="GO:0009253">
    <property type="term" value="P:peptidoglycan catabolic process"/>
    <property type="evidence" value="ECO:0007669"/>
    <property type="project" value="TreeGrafter"/>
</dbReference>
<dbReference type="EC" id="4.2.2.n1" evidence="2"/>
<evidence type="ECO:0000256" key="5">
    <source>
        <dbReference type="ARBA" id="ARBA00030918"/>
    </source>
</evidence>
<keyword evidence="3" id="KW-0456">Lyase</keyword>
<dbReference type="Gene3D" id="2.40.240.50">
    <property type="entry name" value="Barwin-like endoglucanases"/>
    <property type="match status" value="1"/>
</dbReference>
<evidence type="ECO:0000256" key="2">
    <source>
        <dbReference type="ARBA" id="ARBA00012587"/>
    </source>
</evidence>
<dbReference type="Gene3D" id="2.40.40.10">
    <property type="entry name" value="RlpA-like domain"/>
    <property type="match status" value="2"/>
</dbReference>
<keyword evidence="8" id="KW-0326">Glycosidase</keyword>
<comment type="catalytic activity">
    <reaction evidence="1">
        <text>Exolytic cleavage of the (1-&gt;4)-beta-glycosidic linkage between N-acetylmuramic acid (MurNAc) and N-acetylglucosamine (GlcNAc) residues in peptidoglycan, from either the reducing or the non-reducing ends of the peptidoglycan chains, with concomitant formation of a 1,6-anhydrobond in the MurNAc residue.</text>
        <dbReference type="EC" id="4.2.2.n1"/>
    </reaction>
</comment>
<dbReference type="CDD" id="cd14485">
    <property type="entry name" value="mltA_like_LT_A"/>
    <property type="match status" value="1"/>
</dbReference>
<proteinExistence type="predicted"/>